<keyword evidence="3" id="KW-0804">Transcription</keyword>
<dbReference type="CDD" id="cd01392">
    <property type="entry name" value="HTH_LacI"/>
    <property type="match status" value="1"/>
</dbReference>
<reference evidence="5" key="1">
    <citation type="submission" date="2024-05" db="EMBL/GenBank/DDBJ databases">
        <title>Herbiconiux sp. A18JL235.</title>
        <authorList>
            <person name="Zhang G."/>
        </authorList>
    </citation>
    <scope>NUCLEOTIDE SEQUENCE</scope>
    <source>
        <strain evidence="5">A18JL235</strain>
    </source>
</reference>
<proteinExistence type="predicted"/>
<dbReference type="SMART" id="SM00354">
    <property type="entry name" value="HTH_LACI"/>
    <property type="match status" value="1"/>
</dbReference>
<dbReference type="InterPro" id="IPR010982">
    <property type="entry name" value="Lambda_DNA-bd_dom_sf"/>
</dbReference>
<dbReference type="SUPFAM" id="SSF47413">
    <property type="entry name" value="lambda repressor-like DNA-binding domains"/>
    <property type="match status" value="1"/>
</dbReference>
<dbReference type="GO" id="GO:0000976">
    <property type="term" value="F:transcription cis-regulatory region binding"/>
    <property type="evidence" value="ECO:0007669"/>
    <property type="project" value="TreeGrafter"/>
</dbReference>
<name>A0AB39BGL1_9MICO</name>
<sequence>MRRRPGATTIAEVAERAQVSQATVSRVMNGRFLGEEAIAERVRAVATELAYSPNHLARSLALGQTRAIAFVVPDLANPTFQAMLSSLSKAAARSGYRVLVADSAESPGDEPLLVAEIRRRCDAVVLCAPRMSDEVLEALAGTLRPLVVINRRNDAVDAPSLSIDYRAGVRDLAQHLYELGHRRLVFLGGPAGSVSNSHRLEALGEFEREHPEVSIERMSVGAGIEDGLGAAAAVRDSGATAALAFNDLVAIGLLNGLLALGVRVPDDLSVTGFDDIPFARYTTPPLTTASVPHEELGAQAWERMAALIDGGTPEADVVFRPHIEVRTSTGPAPSTIS</sequence>
<dbReference type="Pfam" id="PF00356">
    <property type="entry name" value="LacI"/>
    <property type="match status" value="1"/>
</dbReference>
<accession>A0AB39BGL1</accession>
<dbReference type="GO" id="GO:0003700">
    <property type="term" value="F:DNA-binding transcription factor activity"/>
    <property type="evidence" value="ECO:0007669"/>
    <property type="project" value="TreeGrafter"/>
</dbReference>
<protein>
    <submittedName>
        <fullName evidence="5">LacI family DNA-binding transcriptional regulator</fullName>
    </submittedName>
</protein>
<dbReference type="SUPFAM" id="SSF53822">
    <property type="entry name" value="Periplasmic binding protein-like I"/>
    <property type="match status" value="1"/>
</dbReference>
<dbReference type="InterPro" id="IPR000843">
    <property type="entry name" value="HTH_LacI"/>
</dbReference>
<dbReference type="Gene3D" id="1.10.260.40">
    <property type="entry name" value="lambda repressor-like DNA-binding domains"/>
    <property type="match status" value="1"/>
</dbReference>
<dbReference type="PROSITE" id="PS00356">
    <property type="entry name" value="HTH_LACI_1"/>
    <property type="match status" value="1"/>
</dbReference>
<organism evidence="5">
    <name type="scientific">Herbiconiux sp. A18JL235</name>
    <dbReference type="NCBI Taxonomy" id="3152363"/>
    <lineage>
        <taxon>Bacteria</taxon>
        <taxon>Bacillati</taxon>
        <taxon>Actinomycetota</taxon>
        <taxon>Actinomycetes</taxon>
        <taxon>Micrococcales</taxon>
        <taxon>Microbacteriaceae</taxon>
        <taxon>Herbiconiux</taxon>
    </lineage>
</organism>
<dbReference type="EMBL" id="CP162511">
    <property type="protein sequence ID" value="XDI05271.1"/>
    <property type="molecule type" value="Genomic_DNA"/>
</dbReference>
<dbReference type="InterPro" id="IPR046335">
    <property type="entry name" value="LacI/GalR-like_sensor"/>
</dbReference>
<dbReference type="PANTHER" id="PTHR30146">
    <property type="entry name" value="LACI-RELATED TRANSCRIPTIONAL REPRESSOR"/>
    <property type="match status" value="1"/>
</dbReference>
<gene>
    <name evidence="5" type="ORF">ABFY20_18425</name>
</gene>
<dbReference type="RefSeq" id="WP_368497655.1">
    <property type="nucleotide sequence ID" value="NZ_CP162511.1"/>
</dbReference>
<keyword evidence="1" id="KW-0805">Transcription regulation</keyword>
<evidence type="ECO:0000256" key="3">
    <source>
        <dbReference type="ARBA" id="ARBA00023163"/>
    </source>
</evidence>
<evidence type="ECO:0000256" key="2">
    <source>
        <dbReference type="ARBA" id="ARBA00023125"/>
    </source>
</evidence>
<keyword evidence="2 5" id="KW-0238">DNA-binding</keyword>
<dbReference type="Gene3D" id="3.40.50.2300">
    <property type="match status" value="2"/>
</dbReference>
<dbReference type="PROSITE" id="PS50932">
    <property type="entry name" value="HTH_LACI_2"/>
    <property type="match status" value="1"/>
</dbReference>
<feature type="domain" description="HTH lacI-type" evidence="4">
    <location>
        <begin position="8"/>
        <end position="62"/>
    </location>
</feature>
<evidence type="ECO:0000256" key="1">
    <source>
        <dbReference type="ARBA" id="ARBA00023015"/>
    </source>
</evidence>
<dbReference type="Pfam" id="PF13377">
    <property type="entry name" value="Peripla_BP_3"/>
    <property type="match status" value="1"/>
</dbReference>
<evidence type="ECO:0000313" key="5">
    <source>
        <dbReference type="EMBL" id="XDI05271.1"/>
    </source>
</evidence>
<dbReference type="InterPro" id="IPR028082">
    <property type="entry name" value="Peripla_BP_I"/>
</dbReference>
<dbReference type="PANTHER" id="PTHR30146:SF153">
    <property type="entry name" value="LACTOSE OPERON REPRESSOR"/>
    <property type="match status" value="1"/>
</dbReference>
<dbReference type="CDD" id="cd06267">
    <property type="entry name" value="PBP1_LacI_sugar_binding-like"/>
    <property type="match status" value="1"/>
</dbReference>
<evidence type="ECO:0000259" key="4">
    <source>
        <dbReference type="PROSITE" id="PS50932"/>
    </source>
</evidence>
<dbReference type="AlphaFoldDB" id="A0AB39BGL1"/>